<name>A0A5J4X1K9_9EUKA</name>
<proteinExistence type="predicted"/>
<reference evidence="1 2" key="1">
    <citation type="submission" date="2019-03" db="EMBL/GenBank/DDBJ databases">
        <title>Single cell metagenomics reveals metabolic interactions within the superorganism composed of flagellate Streblomastix strix and complex community of Bacteroidetes bacteria on its surface.</title>
        <authorList>
            <person name="Treitli S.C."/>
            <person name="Kolisko M."/>
            <person name="Husnik F."/>
            <person name="Keeling P."/>
            <person name="Hampl V."/>
        </authorList>
    </citation>
    <scope>NUCLEOTIDE SEQUENCE [LARGE SCALE GENOMIC DNA]</scope>
    <source>
        <strain evidence="1">ST1C</strain>
    </source>
</reference>
<gene>
    <name evidence="1" type="ORF">EZS28_003557</name>
</gene>
<protein>
    <recommendedName>
        <fullName evidence="3">Clathrin/coatomer adaptor adaptin-like N-terminal domain-containing protein</fullName>
    </recommendedName>
</protein>
<evidence type="ECO:0008006" key="3">
    <source>
        <dbReference type="Google" id="ProtNLM"/>
    </source>
</evidence>
<sequence length="109" mass="12568">MAKILDSEYEDVREKAIKIISDIIEAGKEGLKDGQQHPYRQQLSDDGTIAKLISIFVDKKNHNIEYNLRKTLIYLFKAFPLPSEIRVDLIEYLKVVNDFNDLALLAECL</sequence>
<feature type="non-terminal residue" evidence="1">
    <location>
        <position position="109"/>
    </location>
</feature>
<dbReference type="SUPFAM" id="SSF48371">
    <property type="entry name" value="ARM repeat"/>
    <property type="match status" value="1"/>
</dbReference>
<organism evidence="1 2">
    <name type="scientific">Streblomastix strix</name>
    <dbReference type="NCBI Taxonomy" id="222440"/>
    <lineage>
        <taxon>Eukaryota</taxon>
        <taxon>Metamonada</taxon>
        <taxon>Preaxostyla</taxon>
        <taxon>Oxymonadida</taxon>
        <taxon>Streblomastigidae</taxon>
        <taxon>Streblomastix</taxon>
    </lineage>
</organism>
<evidence type="ECO:0000313" key="2">
    <source>
        <dbReference type="Proteomes" id="UP000324800"/>
    </source>
</evidence>
<dbReference type="EMBL" id="SNRW01000477">
    <property type="protein sequence ID" value="KAA6400913.1"/>
    <property type="molecule type" value="Genomic_DNA"/>
</dbReference>
<dbReference type="InterPro" id="IPR016024">
    <property type="entry name" value="ARM-type_fold"/>
</dbReference>
<evidence type="ECO:0000313" key="1">
    <source>
        <dbReference type="EMBL" id="KAA6400913.1"/>
    </source>
</evidence>
<dbReference type="Proteomes" id="UP000324800">
    <property type="component" value="Unassembled WGS sequence"/>
</dbReference>
<accession>A0A5J4X1K9</accession>
<dbReference type="AlphaFoldDB" id="A0A5J4X1K9"/>
<comment type="caution">
    <text evidence="1">The sequence shown here is derived from an EMBL/GenBank/DDBJ whole genome shotgun (WGS) entry which is preliminary data.</text>
</comment>